<evidence type="ECO:0000313" key="3">
    <source>
        <dbReference type="EMBL" id="MDU9693972.1"/>
    </source>
</evidence>
<protein>
    <submittedName>
        <fullName evidence="3">Restriction endonuclease</fullName>
    </submittedName>
</protein>
<evidence type="ECO:0000259" key="2">
    <source>
        <dbReference type="Pfam" id="PF04471"/>
    </source>
</evidence>
<dbReference type="GO" id="GO:0009307">
    <property type="term" value="P:DNA restriction-modification system"/>
    <property type="evidence" value="ECO:0007669"/>
    <property type="project" value="InterPro"/>
</dbReference>
<dbReference type="GO" id="GO:0003677">
    <property type="term" value="F:DNA binding"/>
    <property type="evidence" value="ECO:0007669"/>
    <property type="project" value="InterPro"/>
</dbReference>
<dbReference type="AlphaFoldDB" id="A0AAX6NDN7"/>
<feature type="transmembrane region" description="Helical" evidence="1">
    <location>
        <begin position="12"/>
        <end position="31"/>
    </location>
</feature>
<keyword evidence="3" id="KW-0378">Hydrolase</keyword>
<dbReference type="PANTHER" id="PTHR30015:SF6">
    <property type="entry name" value="SLL1429 PROTEIN"/>
    <property type="match status" value="1"/>
</dbReference>
<evidence type="ECO:0000256" key="1">
    <source>
        <dbReference type="SAM" id="Phobius"/>
    </source>
</evidence>
<dbReference type="InterPro" id="IPR011856">
    <property type="entry name" value="tRNA_endonuc-like_dom_sf"/>
</dbReference>
<dbReference type="InterPro" id="IPR052906">
    <property type="entry name" value="Type_IV_Methyl-Rstrct_Enzyme"/>
</dbReference>
<evidence type="ECO:0000313" key="4">
    <source>
        <dbReference type="Proteomes" id="UP001269400"/>
    </source>
</evidence>
<dbReference type="GO" id="GO:0015666">
    <property type="term" value="F:restriction endodeoxyribonuclease activity"/>
    <property type="evidence" value="ECO:0007669"/>
    <property type="project" value="TreeGrafter"/>
</dbReference>
<keyword evidence="1" id="KW-0472">Membrane</keyword>
<keyword evidence="1" id="KW-1133">Transmembrane helix</keyword>
<gene>
    <name evidence="3" type="ORF">O0Q50_22585</name>
</gene>
<dbReference type="Proteomes" id="UP001269400">
    <property type="component" value="Unassembled WGS sequence"/>
</dbReference>
<keyword evidence="3" id="KW-0255">Endonuclease</keyword>
<feature type="domain" description="Restriction endonuclease type IV Mrr" evidence="2">
    <location>
        <begin position="71"/>
        <end position="178"/>
    </location>
</feature>
<dbReference type="EMBL" id="JAPTGD010000002">
    <property type="protein sequence ID" value="MDU9693972.1"/>
    <property type="molecule type" value="Genomic_DNA"/>
</dbReference>
<keyword evidence="1" id="KW-0812">Transmembrane</keyword>
<dbReference type="SUPFAM" id="SSF52980">
    <property type="entry name" value="Restriction endonuclease-like"/>
    <property type="match status" value="1"/>
</dbReference>
<keyword evidence="3" id="KW-0540">Nuclease</keyword>
<proteinExistence type="predicted"/>
<dbReference type="Pfam" id="PF04471">
    <property type="entry name" value="Mrr_cat"/>
    <property type="match status" value="1"/>
</dbReference>
<dbReference type="InterPro" id="IPR011335">
    <property type="entry name" value="Restrct_endonuc-II-like"/>
</dbReference>
<sequence length="184" mass="20953">MTKLKLTKKKAKSTDASAIFIFGFVMLWGVFTVPEVFVTPFIISLFVVSFLLYIKFKKHSALRKSNIEQIDLMNGVQFEEYLMELFTTLGYKVKSTPRSGDYGADLILRKNRRTIAVQAKRYKGCVGISAVQEIIGAQKYYNADDIWVVTNSYYSKSAINLGSVNNVRLIDREGLIKLSQRLLK</sequence>
<name>A0AAX6NDN7_PRIAR</name>
<dbReference type="Gene3D" id="3.40.1350.10">
    <property type="match status" value="1"/>
</dbReference>
<feature type="transmembrane region" description="Helical" evidence="1">
    <location>
        <begin position="37"/>
        <end position="54"/>
    </location>
</feature>
<dbReference type="PANTHER" id="PTHR30015">
    <property type="entry name" value="MRR RESTRICTION SYSTEM PROTEIN"/>
    <property type="match status" value="1"/>
</dbReference>
<dbReference type="InterPro" id="IPR007560">
    <property type="entry name" value="Restrct_endonuc_IV_Mrr"/>
</dbReference>
<organism evidence="3 4">
    <name type="scientific">Priestia aryabhattai</name>
    <name type="common">Bacillus aryabhattai</name>
    <dbReference type="NCBI Taxonomy" id="412384"/>
    <lineage>
        <taxon>Bacteria</taxon>
        <taxon>Bacillati</taxon>
        <taxon>Bacillota</taxon>
        <taxon>Bacilli</taxon>
        <taxon>Bacillales</taxon>
        <taxon>Bacillaceae</taxon>
        <taxon>Priestia</taxon>
    </lineage>
</organism>
<comment type="caution">
    <text evidence="3">The sequence shown here is derived from an EMBL/GenBank/DDBJ whole genome shotgun (WGS) entry which is preliminary data.</text>
</comment>
<accession>A0AAX6NDN7</accession>
<reference evidence="3" key="2">
    <citation type="submission" date="2022-12" db="EMBL/GenBank/DDBJ databases">
        <authorList>
            <person name="Dechsakulwatana C."/>
            <person name="Rungsihiranrut A."/>
            <person name="Muangchinda C."/>
            <person name="Ningthoujam R."/>
            <person name="Klankeo P."/>
            <person name="Pinyakong O."/>
        </authorList>
    </citation>
    <scope>NUCLEOTIDE SEQUENCE</scope>
    <source>
        <strain evidence="3">TL01-2</strain>
    </source>
</reference>
<dbReference type="RefSeq" id="WP_316911189.1">
    <property type="nucleotide sequence ID" value="NZ_JAPTGD010000002.1"/>
</dbReference>
<reference evidence="3" key="1">
    <citation type="journal article" date="2022" name="J Environ Chem Eng">
        <title>Biodegradation of petroleum oil using a constructed nonpathogenic and heavy metal-tolerant bacterial consortium isolated from marine sponges.</title>
        <authorList>
            <person name="Dechsakulwatana C."/>
            <person name="Rungsihiranrut A."/>
            <person name="Muangchinda C."/>
            <person name="Ningthoujam R."/>
            <person name="Klankeo P."/>
            <person name="Pinyakong O."/>
        </authorList>
    </citation>
    <scope>NUCLEOTIDE SEQUENCE</scope>
    <source>
        <strain evidence="3">TL01-2</strain>
    </source>
</reference>